<evidence type="ECO:0000256" key="2">
    <source>
        <dbReference type="ARBA" id="ARBA00034247"/>
    </source>
</evidence>
<name>A0A2G1QUH7_9HYPH</name>
<keyword evidence="3" id="KW-0472">Membrane</keyword>
<evidence type="ECO:0000313" key="6">
    <source>
        <dbReference type="Proteomes" id="UP000221168"/>
    </source>
</evidence>
<dbReference type="InterPro" id="IPR043128">
    <property type="entry name" value="Rev_trsase/Diguanyl_cyclase"/>
</dbReference>
<evidence type="ECO:0000259" key="4">
    <source>
        <dbReference type="PROSITE" id="PS50887"/>
    </source>
</evidence>
<comment type="caution">
    <text evidence="5">The sequence shown here is derived from an EMBL/GenBank/DDBJ whole genome shotgun (WGS) entry which is preliminary data.</text>
</comment>
<keyword evidence="3" id="KW-0812">Transmembrane</keyword>
<dbReference type="CDD" id="cd01949">
    <property type="entry name" value="GGDEF"/>
    <property type="match status" value="1"/>
</dbReference>
<accession>A0A2G1QUH7</accession>
<dbReference type="GO" id="GO:0043709">
    <property type="term" value="P:cell adhesion involved in single-species biofilm formation"/>
    <property type="evidence" value="ECO:0007669"/>
    <property type="project" value="TreeGrafter"/>
</dbReference>
<dbReference type="Gene3D" id="3.30.70.270">
    <property type="match status" value="1"/>
</dbReference>
<feature type="domain" description="GGDEF" evidence="4">
    <location>
        <begin position="127"/>
        <end position="260"/>
    </location>
</feature>
<dbReference type="PANTHER" id="PTHR45138:SF9">
    <property type="entry name" value="DIGUANYLATE CYCLASE DGCM-RELATED"/>
    <property type="match status" value="1"/>
</dbReference>
<feature type="transmembrane region" description="Helical" evidence="3">
    <location>
        <begin position="56"/>
        <end position="77"/>
    </location>
</feature>
<dbReference type="AlphaFoldDB" id="A0A2G1QUH7"/>
<dbReference type="GO" id="GO:0052621">
    <property type="term" value="F:diguanylate cyclase activity"/>
    <property type="evidence" value="ECO:0007669"/>
    <property type="project" value="UniProtKB-EC"/>
</dbReference>
<evidence type="ECO:0000256" key="1">
    <source>
        <dbReference type="ARBA" id="ARBA00012528"/>
    </source>
</evidence>
<organism evidence="5 6">
    <name type="scientific">Zhengella mangrovi</name>
    <dbReference type="NCBI Taxonomy" id="1982044"/>
    <lineage>
        <taxon>Bacteria</taxon>
        <taxon>Pseudomonadati</taxon>
        <taxon>Pseudomonadota</taxon>
        <taxon>Alphaproteobacteria</taxon>
        <taxon>Hyphomicrobiales</taxon>
        <taxon>Notoacmeibacteraceae</taxon>
        <taxon>Zhengella</taxon>
    </lineage>
</organism>
<dbReference type="EMBL" id="PDVP01000001">
    <property type="protein sequence ID" value="PHP69114.1"/>
    <property type="molecule type" value="Genomic_DNA"/>
</dbReference>
<dbReference type="Proteomes" id="UP000221168">
    <property type="component" value="Unassembled WGS sequence"/>
</dbReference>
<feature type="transmembrane region" description="Helical" evidence="3">
    <location>
        <begin position="24"/>
        <end position="44"/>
    </location>
</feature>
<dbReference type="InterPro" id="IPR029787">
    <property type="entry name" value="Nucleotide_cyclase"/>
</dbReference>
<dbReference type="GO" id="GO:0005886">
    <property type="term" value="C:plasma membrane"/>
    <property type="evidence" value="ECO:0007669"/>
    <property type="project" value="TreeGrafter"/>
</dbReference>
<dbReference type="SUPFAM" id="SSF55073">
    <property type="entry name" value="Nucleotide cyclase"/>
    <property type="match status" value="1"/>
</dbReference>
<dbReference type="RefSeq" id="WP_099303863.1">
    <property type="nucleotide sequence ID" value="NZ_PDVP01000001.1"/>
</dbReference>
<dbReference type="SMART" id="SM00267">
    <property type="entry name" value="GGDEF"/>
    <property type="match status" value="1"/>
</dbReference>
<dbReference type="EC" id="2.7.7.65" evidence="1"/>
<dbReference type="NCBIfam" id="TIGR00254">
    <property type="entry name" value="GGDEF"/>
    <property type="match status" value="1"/>
</dbReference>
<dbReference type="PROSITE" id="PS50887">
    <property type="entry name" value="GGDEF"/>
    <property type="match status" value="1"/>
</dbReference>
<dbReference type="InterPro" id="IPR050469">
    <property type="entry name" value="Diguanylate_Cyclase"/>
</dbReference>
<reference evidence="5 6" key="1">
    <citation type="submission" date="2017-10" db="EMBL/GenBank/DDBJ databases">
        <title>Sedimentibacterium mangrovi gen. nov., sp. nov., a novel member of family Phyllobacteriacea isolated from mangrove sediment.</title>
        <authorList>
            <person name="Liao H."/>
            <person name="Tian Y."/>
        </authorList>
    </citation>
    <scope>NUCLEOTIDE SEQUENCE [LARGE SCALE GENOMIC DNA]</scope>
    <source>
        <strain evidence="5 6">X9-2-2</strain>
    </source>
</reference>
<dbReference type="InterPro" id="IPR000160">
    <property type="entry name" value="GGDEF_dom"/>
</dbReference>
<dbReference type="OrthoDB" id="9812260at2"/>
<comment type="catalytic activity">
    <reaction evidence="2">
        <text>2 GTP = 3',3'-c-di-GMP + 2 diphosphate</text>
        <dbReference type="Rhea" id="RHEA:24898"/>
        <dbReference type="ChEBI" id="CHEBI:33019"/>
        <dbReference type="ChEBI" id="CHEBI:37565"/>
        <dbReference type="ChEBI" id="CHEBI:58805"/>
        <dbReference type="EC" id="2.7.7.65"/>
    </reaction>
</comment>
<evidence type="ECO:0000256" key="3">
    <source>
        <dbReference type="SAM" id="Phobius"/>
    </source>
</evidence>
<evidence type="ECO:0000313" key="5">
    <source>
        <dbReference type="EMBL" id="PHP69114.1"/>
    </source>
</evidence>
<gene>
    <name evidence="5" type="ORF">CSC94_03855</name>
</gene>
<dbReference type="GO" id="GO:1902201">
    <property type="term" value="P:negative regulation of bacterial-type flagellum-dependent cell motility"/>
    <property type="evidence" value="ECO:0007669"/>
    <property type="project" value="TreeGrafter"/>
</dbReference>
<protein>
    <recommendedName>
        <fullName evidence="1">diguanylate cyclase</fullName>
        <ecNumber evidence="1">2.7.7.65</ecNumber>
    </recommendedName>
</protein>
<keyword evidence="3" id="KW-1133">Transmembrane helix</keyword>
<dbReference type="Pfam" id="PF00990">
    <property type="entry name" value="GGDEF"/>
    <property type="match status" value="1"/>
</dbReference>
<dbReference type="PANTHER" id="PTHR45138">
    <property type="entry name" value="REGULATORY COMPONENTS OF SENSORY TRANSDUCTION SYSTEM"/>
    <property type="match status" value="1"/>
</dbReference>
<keyword evidence="6" id="KW-1185">Reference proteome</keyword>
<sequence>MEKAGERRPASALARLWSRLRDPVTGGMVVGTVALAAAVALIQVTFPAMGQEVYTANYVCAVLGSYGIGSPVAWYCLRQNRRLESLLVELEDMHALLKARSRVDAMTGLLNREAFFDEAEHVLKAGDGPALLILDIDRFKPINDTWGHLAGDRAIELVAAALLSAAPPSALVGRIGGEEFAVLLAGGDAFDVRRVAETLRVAVEAIEFWPADGMRQPLTISIGGSHAPHGSVVTDIVRRADRCLYQAKNAGRNRIRFDAAA</sequence>
<proteinExistence type="predicted"/>